<name>A0ABQ1E5P8_9CLOT</name>
<organism evidence="1 2">
    <name type="scientific">Clostridium zeae</name>
    <dbReference type="NCBI Taxonomy" id="2759022"/>
    <lineage>
        <taxon>Bacteria</taxon>
        <taxon>Bacillati</taxon>
        <taxon>Bacillota</taxon>
        <taxon>Clostridia</taxon>
        <taxon>Eubacteriales</taxon>
        <taxon>Clostridiaceae</taxon>
        <taxon>Clostridium</taxon>
    </lineage>
</organism>
<keyword evidence="2" id="KW-1185">Reference proteome</keyword>
<sequence>MANGIMDFNELGIAFVSDDVPKKKAKKVEEEMNEIIEKYKLLAQNEFDKFLAKLGLESVMGVVIKKGDCKIC</sequence>
<comment type="caution">
    <text evidence="1">The sequence shown here is derived from an EMBL/GenBank/DDBJ whole genome shotgun (WGS) entry which is preliminary data.</text>
</comment>
<dbReference type="RefSeq" id="WP_206868083.1">
    <property type="nucleotide sequence ID" value="NZ_BMBA01000001.1"/>
</dbReference>
<proteinExistence type="predicted"/>
<reference evidence="1 2" key="1">
    <citation type="journal article" date="2021" name="Int. J. Syst. Evol. Microbiol.">
        <title>Clostridium zeae sp. nov., isolated from corn silage.</title>
        <authorList>
            <person name="Kobayashi H."/>
            <person name="Tanizawa Y."/>
            <person name="Yagura M."/>
            <person name="Sakamoto M."/>
            <person name="Ohkuma M."/>
            <person name="Tohno M."/>
        </authorList>
    </citation>
    <scope>NUCLEOTIDE SEQUENCE [LARGE SCALE GENOMIC DNA]</scope>
    <source>
        <strain evidence="1 2">CSC2</strain>
    </source>
</reference>
<evidence type="ECO:0000313" key="2">
    <source>
        <dbReference type="Proteomes" id="UP000663802"/>
    </source>
</evidence>
<gene>
    <name evidence="1" type="ORF">CSC2_06030</name>
</gene>
<accession>A0ABQ1E5P8</accession>
<protein>
    <submittedName>
        <fullName evidence="1">Uncharacterized protein</fullName>
    </submittedName>
</protein>
<dbReference type="Proteomes" id="UP000663802">
    <property type="component" value="Unassembled WGS sequence"/>
</dbReference>
<dbReference type="EMBL" id="BMBA01000001">
    <property type="protein sequence ID" value="GFZ30077.1"/>
    <property type="molecule type" value="Genomic_DNA"/>
</dbReference>
<evidence type="ECO:0000313" key="1">
    <source>
        <dbReference type="EMBL" id="GFZ30077.1"/>
    </source>
</evidence>